<dbReference type="InterPro" id="IPR007282">
    <property type="entry name" value="NOT2/3/5_C"/>
</dbReference>
<dbReference type="InterPro" id="IPR040168">
    <property type="entry name" value="Not2/3/5"/>
</dbReference>
<reference evidence="5 6" key="1">
    <citation type="journal article" date="2020" name="J. Phycol.">
        <title>Comparative genome analysis reveals Cyanidiococcus gen. nov., a new extremophilic red algal genus sister to Cyanidioschyzon (Cyanidioschyzonaceae, Rhodophyta).</title>
        <authorList>
            <person name="Liu S.-L."/>
            <person name="Chiang Y.-R."/>
            <person name="Yoon H.S."/>
            <person name="Fu H.-Y."/>
        </authorList>
    </citation>
    <scope>NUCLEOTIDE SEQUENCE [LARGE SCALE GENOMIC DNA]</scope>
    <source>
        <strain evidence="5 6">THAL066</strain>
    </source>
</reference>
<dbReference type="Gene3D" id="2.30.30.1020">
    <property type="entry name" value="CCR4-NOT complex subunit 2/3/5, C-terminal domain"/>
    <property type="match status" value="1"/>
</dbReference>
<name>A0A7J7ICD7_9RHOD</name>
<protein>
    <submittedName>
        <fullName evidence="5">CCR4-NOT transcription complex subunit 2</fullName>
    </submittedName>
</protein>
<proteinExistence type="inferred from homology"/>
<keyword evidence="6" id="KW-1185">Reference proteome</keyword>
<dbReference type="Pfam" id="PF04153">
    <property type="entry name" value="NOT2_3_5_C"/>
    <property type="match status" value="1"/>
</dbReference>
<dbReference type="AlphaFoldDB" id="A0A7J7ICD7"/>
<dbReference type="GO" id="GO:0030015">
    <property type="term" value="C:CCR4-NOT core complex"/>
    <property type="evidence" value="ECO:0007669"/>
    <property type="project" value="InterPro"/>
</dbReference>
<organism evidence="5 6">
    <name type="scientific">Cyanidiococcus yangmingshanensis</name>
    <dbReference type="NCBI Taxonomy" id="2690220"/>
    <lineage>
        <taxon>Eukaryota</taxon>
        <taxon>Rhodophyta</taxon>
        <taxon>Bangiophyceae</taxon>
        <taxon>Cyanidiales</taxon>
        <taxon>Cyanidiaceae</taxon>
        <taxon>Cyanidiococcus</taxon>
    </lineage>
</organism>
<sequence>MSGLLATIRSQNPDLSLLAHGVDLTGLGLNLNSSEPLYASFTSPFLNDLMGDGLTSNVTCSAERPDTATETPYTLPSCYGYCNVTLKPSHFKRFTIETLALIFYGYPRDLVQVYAALEWFNRGWRYHKELKTWFAQASPALEAGHTETNDGKSLAHSGGQLVYFDIHSWTVKPFANTVPPATFVRSFLTEAELREMVVPRK</sequence>
<dbReference type="GO" id="GO:0006355">
    <property type="term" value="P:regulation of DNA-templated transcription"/>
    <property type="evidence" value="ECO:0007669"/>
    <property type="project" value="InterPro"/>
</dbReference>
<dbReference type="InterPro" id="IPR038635">
    <property type="entry name" value="CCR4-NOT_su2/3/5_C_sf"/>
</dbReference>
<accession>A0A7J7ICD7</accession>
<dbReference type="PANTHER" id="PTHR23326">
    <property type="entry name" value="CCR4 NOT-RELATED"/>
    <property type="match status" value="1"/>
</dbReference>
<evidence type="ECO:0000256" key="2">
    <source>
        <dbReference type="ARBA" id="ARBA00023015"/>
    </source>
</evidence>
<comment type="similarity">
    <text evidence="1">Belongs to the CNOT2/3/5 family.</text>
</comment>
<evidence type="ECO:0000313" key="6">
    <source>
        <dbReference type="Proteomes" id="UP000530660"/>
    </source>
</evidence>
<dbReference type="Proteomes" id="UP000530660">
    <property type="component" value="Unassembled WGS sequence"/>
</dbReference>
<evidence type="ECO:0000256" key="3">
    <source>
        <dbReference type="ARBA" id="ARBA00023163"/>
    </source>
</evidence>
<evidence type="ECO:0000256" key="1">
    <source>
        <dbReference type="ARBA" id="ARBA00007682"/>
    </source>
</evidence>
<evidence type="ECO:0000259" key="4">
    <source>
        <dbReference type="Pfam" id="PF04153"/>
    </source>
</evidence>
<gene>
    <name evidence="5" type="primary">CNOT2_2</name>
    <name evidence="5" type="ORF">F1559_003364</name>
</gene>
<comment type="caution">
    <text evidence="5">The sequence shown here is derived from an EMBL/GenBank/DDBJ whole genome shotgun (WGS) entry which is preliminary data.</text>
</comment>
<keyword evidence="3" id="KW-0804">Transcription</keyword>
<evidence type="ECO:0000313" key="5">
    <source>
        <dbReference type="EMBL" id="KAF6000772.1"/>
    </source>
</evidence>
<dbReference type="OrthoDB" id="25391at2759"/>
<dbReference type="EMBL" id="VWRR01000018">
    <property type="protein sequence ID" value="KAF6000772.1"/>
    <property type="molecule type" value="Genomic_DNA"/>
</dbReference>
<keyword evidence="2" id="KW-0805">Transcription regulation</keyword>
<feature type="domain" description="NOT2/NOT3/NOT5 C-terminal" evidence="4">
    <location>
        <begin position="62"/>
        <end position="172"/>
    </location>
</feature>